<dbReference type="RefSeq" id="WP_206293804.1">
    <property type="nucleotide sequence ID" value="NZ_CP063458.1"/>
</dbReference>
<keyword evidence="2 4" id="KW-0479">Metal-binding</keyword>
<dbReference type="Pfam" id="PF07635">
    <property type="entry name" value="PSCyt1"/>
    <property type="match status" value="1"/>
</dbReference>
<dbReference type="InterPro" id="IPR011429">
    <property type="entry name" value="Cyt_c_Planctomycete-type"/>
</dbReference>
<dbReference type="Pfam" id="PF07583">
    <property type="entry name" value="PSCyt2"/>
    <property type="match status" value="1"/>
</dbReference>
<evidence type="ECO:0000256" key="4">
    <source>
        <dbReference type="PROSITE-ProRule" id="PRU00433"/>
    </source>
</evidence>
<evidence type="ECO:0000256" key="3">
    <source>
        <dbReference type="ARBA" id="ARBA00023004"/>
    </source>
</evidence>
<dbReference type="AlphaFoldDB" id="A0A7M2WZB3"/>
<dbReference type="InterPro" id="IPR036909">
    <property type="entry name" value="Cyt_c-like_dom_sf"/>
</dbReference>
<keyword evidence="1 4" id="KW-0349">Heme</keyword>
<organism evidence="6 7">
    <name type="scientific">Humisphaera borealis</name>
    <dbReference type="NCBI Taxonomy" id="2807512"/>
    <lineage>
        <taxon>Bacteria</taxon>
        <taxon>Pseudomonadati</taxon>
        <taxon>Planctomycetota</taxon>
        <taxon>Phycisphaerae</taxon>
        <taxon>Tepidisphaerales</taxon>
        <taxon>Tepidisphaeraceae</taxon>
        <taxon>Humisphaera</taxon>
    </lineage>
</organism>
<dbReference type="PROSITE" id="PS51007">
    <property type="entry name" value="CYTC"/>
    <property type="match status" value="1"/>
</dbReference>
<dbReference type="EMBL" id="CP063458">
    <property type="protein sequence ID" value="QOV90704.1"/>
    <property type="molecule type" value="Genomic_DNA"/>
</dbReference>
<gene>
    <name evidence="6" type="ORF">IPV69_04920</name>
</gene>
<evidence type="ECO:0000256" key="1">
    <source>
        <dbReference type="ARBA" id="ARBA00022617"/>
    </source>
</evidence>
<dbReference type="InterPro" id="IPR022655">
    <property type="entry name" value="DUF1553"/>
</dbReference>
<dbReference type="Gene3D" id="1.10.760.10">
    <property type="entry name" value="Cytochrome c-like domain"/>
    <property type="match status" value="1"/>
</dbReference>
<proteinExistence type="predicted"/>
<evidence type="ECO:0000259" key="5">
    <source>
        <dbReference type="PROSITE" id="PS51007"/>
    </source>
</evidence>
<dbReference type="KEGG" id="hbs:IPV69_04920"/>
<dbReference type="PANTHER" id="PTHR35889">
    <property type="entry name" value="CYCLOINULO-OLIGOSACCHARIDE FRUCTANOTRANSFERASE-RELATED"/>
    <property type="match status" value="1"/>
</dbReference>
<keyword evidence="7" id="KW-1185">Reference proteome</keyword>
<dbReference type="GO" id="GO:0046872">
    <property type="term" value="F:metal ion binding"/>
    <property type="evidence" value="ECO:0007669"/>
    <property type="project" value="UniProtKB-KW"/>
</dbReference>
<feature type="domain" description="Cytochrome c" evidence="5">
    <location>
        <begin position="24"/>
        <end position="120"/>
    </location>
</feature>
<dbReference type="GO" id="GO:0020037">
    <property type="term" value="F:heme binding"/>
    <property type="evidence" value="ECO:0007669"/>
    <property type="project" value="InterPro"/>
</dbReference>
<dbReference type="Pfam" id="PF07587">
    <property type="entry name" value="PSD1"/>
    <property type="match status" value="1"/>
</dbReference>
<keyword evidence="3 4" id="KW-0408">Iron</keyword>
<sequence>MSQTRGFLAPFLAAVIVLTVTPALAVEDGRSVVNEALTLLEAHCVQCHGGKSTKGGLNLVTREALLSGGDGGTGLVPGKPDDSLIIKSIRHETDAPMPHKARKLSDGSIATLSAWVAAGAPYPRVLNKEGVQLKTEFAITDKDRSHWAFQPVKRPPLPLADDPSLSSAHPIDRFILAKLREIGLTLSPAAGREALIRRVKFDLVGLPPTPQEVAAFAADASPDAYEKLIDRYLASPHYGERWGRHWLDLARYAETDGFEHDAVRPHSWRYRDYVVRAFNADKPYDRFVLEQIAGDELWPTESDALIATGFNLLGPDMVDSADQVQRRQNTLNDMTDTTGLVFLGLTVGCARCHDHKFEPISQKDYYRLQASFTPVAFKRDLPVATPADREKLDSAMREWEQQSPVQELAKLDAPVIEKLRAAKIRKLSPEAQAAHAVAPERRDTEQANLVLETAHLVEVNDNAIGSAHSTDDRARRSNLKDQIKKLPKPPQPPMAMALSNGKGAATKTFVLNRGEYSQPTDEVSPGVMTVLAATPGDSSAADLPAAGRRSRLAQWMVDPANPLTARVMVNRIWQHHFGKGLVASASDFGVHGQQPSHPELLDWLASEFVARGWSVKQMHKLMLMSATYQQSTTPAADDVGKLTAADPGTQLYGRMNRLRLEGEIIRDSLLAISGRLNPEMGGPGVFPPIPKAVLKGAKGWEASKNLADHGRRSIYIFARRNLRFPFLEVFDAPNSNLSCPSRERSTTAPQSLTLLNAEDVMAAAKSLAERLEREAKTPEERIALAYKLTLGRAPTANELAISEEFVAAAPMSELCRALFNVNEFVYLE</sequence>
<protein>
    <submittedName>
        <fullName evidence="6">PSD1 domain-containing protein</fullName>
    </submittedName>
</protein>
<dbReference type="Proteomes" id="UP000593765">
    <property type="component" value="Chromosome"/>
</dbReference>
<dbReference type="InterPro" id="IPR011444">
    <property type="entry name" value="DUF1549"/>
</dbReference>
<evidence type="ECO:0000256" key="2">
    <source>
        <dbReference type="ARBA" id="ARBA00022723"/>
    </source>
</evidence>
<evidence type="ECO:0000313" key="6">
    <source>
        <dbReference type="EMBL" id="QOV90704.1"/>
    </source>
</evidence>
<dbReference type="GO" id="GO:0009055">
    <property type="term" value="F:electron transfer activity"/>
    <property type="evidence" value="ECO:0007669"/>
    <property type="project" value="InterPro"/>
</dbReference>
<dbReference type="SUPFAM" id="SSF46626">
    <property type="entry name" value="Cytochrome c"/>
    <property type="match status" value="1"/>
</dbReference>
<reference evidence="6 7" key="1">
    <citation type="submission" date="2020-10" db="EMBL/GenBank/DDBJ databases">
        <title>Wide distribution of Phycisphaera-like planctomycetes from WD2101 soil group in peatlands and genome analysis of the first cultivated representative.</title>
        <authorList>
            <person name="Dedysh S.N."/>
            <person name="Beletsky A.V."/>
            <person name="Ivanova A."/>
            <person name="Kulichevskaya I.S."/>
            <person name="Suzina N.E."/>
            <person name="Philippov D.A."/>
            <person name="Rakitin A.L."/>
            <person name="Mardanov A.V."/>
            <person name="Ravin N.V."/>
        </authorList>
    </citation>
    <scope>NUCLEOTIDE SEQUENCE [LARGE SCALE GENOMIC DNA]</scope>
    <source>
        <strain evidence="6 7">M1803</strain>
    </source>
</reference>
<evidence type="ECO:0000313" key="7">
    <source>
        <dbReference type="Proteomes" id="UP000593765"/>
    </source>
</evidence>
<dbReference type="InterPro" id="IPR009056">
    <property type="entry name" value="Cyt_c-like_dom"/>
</dbReference>
<dbReference type="PANTHER" id="PTHR35889:SF3">
    <property type="entry name" value="F-BOX DOMAIN-CONTAINING PROTEIN"/>
    <property type="match status" value="1"/>
</dbReference>
<accession>A0A7M2WZB3</accession>
<name>A0A7M2WZB3_9BACT</name>